<dbReference type="EMBL" id="PP895363">
    <property type="protein sequence ID" value="XCI78203.1"/>
    <property type="molecule type" value="Genomic_DNA"/>
</dbReference>
<organism evidence="1">
    <name type="scientific">Klebsiella phage FKP3</name>
    <dbReference type="NCBI Taxonomy" id="3231233"/>
    <lineage>
        <taxon>Viruses</taxon>
        <taxon>Duplodnaviria</taxon>
        <taxon>Heunggongvirae</taxon>
        <taxon>Uroviricota</taxon>
        <taxon>Caudoviricetes</taxon>
        <taxon>Stephanstirmvirinae</taxon>
        <taxon>Justusliebigvirus</taxon>
    </lineage>
</organism>
<reference evidence="1" key="1">
    <citation type="submission" date="2024-06" db="EMBL/GenBank/DDBJ databases">
        <title>High activity and specificity of bacteriophage cocktails against carbapenem-resistant Klebsiella pneumoniae belonging to high-risk clones CG258 and ST307.</title>
        <authorList>
            <person name="Jimenez Quiceno J."/>
            <person name="Salazar Ospina L."/>
            <person name="Tellez Carrasquilla S."/>
        </authorList>
    </citation>
    <scope>NUCLEOTIDE SEQUENCE</scope>
</reference>
<proteinExistence type="predicted"/>
<accession>A0AAU8HZU7</accession>
<evidence type="ECO:0000313" key="1">
    <source>
        <dbReference type="EMBL" id="XCI78203.1"/>
    </source>
</evidence>
<protein>
    <submittedName>
        <fullName evidence="1">Uncharacterized protein</fullName>
    </submittedName>
</protein>
<name>A0AAU8HZU7_9CAUD</name>
<sequence length="39" mass="4378">MISGIIMFVLGYFAHKYQDNLISTAKTVVSKIKEAFNKA</sequence>